<dbReference type="PaxDb" id="546414-Deide_04340"/>
<dbReference type="EMBL" id="CP001114">
    <property type="protein sequence ID" value="ACO45263.2"/>
    <property type="molecule type" value="Genomic_DNA"/>
</dbReference>
<dbReference type="KEGG" id="ddr:Deide_04340"/>
<dbReference type="HOGENOM" id="CLU_2989143_0_0_0"/>
<dbReference type="RefSeq" id="WP_162485384.1">
    <property type="nucleotide sequence ID" value="NC_012526.1"/>
</dbReference>
<organism evidence="1 2">
    <name type="scientific">Deinococcus deserti (strain DSM 17065 / CIP 109153 / LMG 22923 / VCD115)</name>
    <dbReference type="NCBI Taxonomy" id="546414"/>
    <lineage>
        <taxon>Bacteria</taxon>
        <taxon>Thermotogati</taxon>
        <taxon>Deinococcota</taxon>
        <taxon>Deinococci</taxon>
        <taxon>Deinococcales</taxon>
        <taxon>Deinococcaceae</taxon>
        <taxon>Deinococcus</taxon>
    </lineage>
</organism>
<accession>C1D011</accession>
<sequence length="57" mass="6331">MTVKPGTASRVLRTANATAFRLHPAAFLDARSTWEHRSGFLRTGMMTRIFRHSGVSA</sequence>
<proteinExistence type="predicted"/>
<keyword evidence="2" id="KW-1185">Reference proteome</keyword>
<name>C1D011_DEIDV</name>
<evidence type="ECO:0000313" key="2">
    <source>
        <dbReference type="Proteomes" id="UP000002208"/>
    </source>
</evidence>
<dbReference type="Proteomes" id="UP000002208">
    <property type="component" value="Chromosome"/>
</dbReference>
<dbReference type="AlphaFoldDB" id="C1D011"/>
<dbReference type="STRING" id="546414.Deide_04340"/>
<reference evidence="1 2" key="1">
    <citation type="journal article" date="2009" name="PLoS Genet.">
        <title>Alliance of proteomics and genomics to unravel the specificities of Sahara bacterium Deinococcus deserti.</title>
        <authorList>
            <person name="de Groot A."/>
            <person name="Dulermo R."/>
            <person name="Ortet P."/>
            <person name="Blanchard L."/>
            <person name="Guerin P."/>
            <person name="Fernandez B."/>
            <person name="Vacherie B."/>
            <person name="Dossat C."/>
            <person name="Jolivet E."/>
            <person name="Siguier P."/>
            <person name="Chandler M."/>
            <person name="Barakat M."/>
            <person name="Dedieu A."/>
            <person name="Barbe V."/>
            <person name="Heulin T."/>
            <person name="Sommer S."/>
            <person name="Achouak W."/>
            <person name="Armengaud J."/>
        </authorList>
    </citation>
    <scope>NUCLEOTIDE SEQUENCE [LARGE SCALE GENOMIC DNA]</scope>
    <source>
        <strain evidence="2">DSM 17065 / CIP 109153 / LMG 22923 / VCD115</strain>
    </source>
</reference>
<protein>
    <submittedName>
        <fullName evidence="1">Uncharacterized protein</fullName>
    </submittedName>
</protein>
<evidence type="ECO:0000313" key="1">
    <source>
        <dbReference type="EMBL" id="ACO45263.2"/>
    </source>
</evidence>
<gene>
    <name evidence="1" type="ordered locus">Deide_04340</name>
</gene>